<dbReference type="InterPro" id="IPR025192">
    <property type="entry name" value="Succ_DH/fum_Rdtase_N"/>
</dbReference>
<keyword evidence="4" id="KW-0816">Tricarboxylic acid cycle</keyword>
<dbReference type="InterPro" id="IPR017900">
    <property type="entry name" value="4Fe4S_Fe_S_CS"/>
</dbReference>
<dbReference type="InterPro" id="IPR050573">
    <property type="entry name" value="SDH/FRD_Iron-Sulfur"/>
</dbReference>
<keyword evidence="8 12" id="KW-0408">Iron</keyword>
<comment type="cofactor">
    <cofactor evidence="12">
        <name>[3Fe-4S] cluster</name>
        <dbReference type="ChEBI" id="CHEBI:21137"/>
    </cofactor>
    <text evidence="12">Binds 1 [3Fe-4S] cluster.</text>
</comment>
<dbReference type="InterPro" id="IPR012675">
    <property type="entry name" value="Beta-grasp_dom_sf"/>
</dbReference>
<dbReference type="InterPro" id="IPR004489">
    <property type="entry name" value="Succ_DH/fum_Rdtase_Fe-S"/>
</dbReference>
<dbReference type="GO" id="GO:0022904">
    <property type="term" value="P:respiratory electron transport chain"/>
    <property type="evidence" value="ECO:0007669"/>
    <property type="project" value="TreeGrafter"/>
</dbReference>
<protein>
    <recommendedName>
        <fullName evidence="12">Fumarate reductase iron-sulfur subunit</fullName>
        <ecNumber evidence="12">1.3.5.1</ecNumber>
    </recommendedName>
</protein>
<dbReference type="NCBIfam" id="TIGR00384">
    <property type="entry name" value="dhsB"/>
    <property type="match status" value="1"/>
</dbReference>
<comment type="similarity">
    <text evidence="2 12">Belongs to the succinate dehydrogenase/fumarate reductase iron-sulfur protein family.</text>
</comment>
<comment type="cofactor">
    <cofactor evidence="12">
        <name>[2Fe-2S] cluster</name>
        <dbReference type="ChEBI" id="CHEBI:190135"/>
    </cofactor>
    <text evidence="12">Binds 1 [2Fe-2S] cluster.</text>
</comment>
<comment type="caution">
    <text evidence="15">The sequence shown here is derived from an EMBL/GenBank/DDBJ whole genome shotgun (WGS) entry which is preliminary data.</text>
</comment>
<dbReference type="InterPro" id="IPR009051">
    <property type="entry name" value="Helical_ferredxn"/>
</dbReference>
<keyword evidence="3 12" id="KW-0004">4Fe-4S</keyword>
<dbReference type="Gene3D" id="1.10.1060.10">
    <property type="entry name" value="Alpha-helical ferredoxin"/>
    <property type="match status" value="1"/>
</dbReference>
<evidence type="ECO:0000256" key="9">
    <source>
        <dbReference type="ARBA" id="ARBA00023014"/>
    </source>
</evidence>
<comment type="catalytic activity">
    <reaction evidence="12">
        <text>a menaquinone + succinate = a menaquinol + fumarate</text>
        <dbReference type="Rhea" id="RHEA:27834"/>
        <dbReference type="Rhea" id="RHEA-COMP:9537"/>
        <dbReference type="Rhea" id="RHEA-COMP:9539"/>
        <dbReference type="ChEBI" id="CHEBI:16374"/>
        <dbReference type="ChEBI" id="CHEBI:18151"/>
        <dbReference type="ChEBI" id="CHEBI:29806"/>
        <dbReference type="ChEBI" id="CHEBI:30031"/>
        <dbReference type="EC" id="1.3.5.1"/>
    </reaction>
</comment>
<dbReference type="NCBIfam" id="NF004616">
    <property type="entry name" value="PRK05950.1"/>
    <property type="match status" value="1"/>
</dbReference>
<dbReference type="PROSITE" id="PS51085">
    <property type="entry name" value="2FE2S_FER_2"/>
    <property type="match status" value="1"/>
</dbReference>
<evidence type="ECO:0000256" key="3">
    <source>
        <dbReference type="ARBA" id="ARBA00022485"/>
    </source>
</evidence>
<keyword evidence="9 12" id="KW-0411">Iron-sulfur</keyword>
<feature type="domain" description="2Fe-2S ferredoxin-type" evidence="13">
    <location>
        <begin position="5"/>
        <end position="97"/>
    </location>
</feature>
<dbReference type="EMBL" id="SLWX01000004">
    <property type="protein sequence ID" value="TCO76637.1"/>
    <property type="molecule type" value="Genomic_DNA"/>
</dbReference>
<evidence type="ECO:0000256" key="10">
    <source>
        <dbReference type="ARBA" id="ARBA00023291"/>
    </source>
</evidence>
<dbReference type="Gene3D" id="3.10.20.30">
    <property type="match status" value="1"/>
</dbReference>
<dbReference type="Pfam" id="PF13085">
    <property type="entry name" value="Fer2_3"/>
    <property type="match status" value="1"/>
</dbReference>
<name>A0A4R2KUX8_9GAMM</name>
<dbReference type="InterPro" id="IPR001041">
    <property type="entry name" value="2Fe-2S_ferredoxin-type"/>
</dbReference>
<dbReference type="RefSeq" id="WP_117314887.1">
    <property type="nucleotide sequence ID" value="NZ_QQSW01000002.1"/>
</dbReference>
<dbReference type="PROSITE" id="PS00197">
    <property type="entry name" value="2FE2S_FER_1"/>
    <property type="match status" value="1"/>
</dbReference>
<evidence type="ECO:0000313" key="15">
    <source>
        <dbReference type="EMBL" id="TCO76637.1"/>
    </source>
</evidence>
<feature type="domain" description="4Fe-4S ferredoxin-type" evidence="14">
    <location>
        <begin position="140"/>
        <end position="170"/>
    </location>
</feature>
<dbReference type="AlphaFoldDB" id="A0A4R2KUX8"/>
<keyword evidence="10 12" id="KW-0003">3Fe-4S</keyword>
<comment type="pathway">
    <text evidence="1">Carbohydrate metabolism; tricarboxylic acid cycle; fumarate from succinate (bacterial route): step 1/1.</text>
</comment>
<comment type="subunit">
    <text evidence="11">Part of an enzyme complex containing three subunits: a flavoprotein (frdA), an iron-sulfur protein (frdB), and diheme cytochrome b (frdC).</text>
</comment>
<dbReference type="PROSITE" id="PS51379">
    <property type="entry name" value="4FE4S_FER_2"/>
    <property type="match status" value="1"/>
</dbReference>
<gene>
    <name evidence="15" type="ORF">EV688_10491</name>
</gene>
<evidence type="ECO:0000256" key="5">
    <source>
        <dbReference type="ARBA" id="ARBA00022714"/>
    </source>
</evidence>
<evidence type="ECO:0000256" key="8">
    <source>
        <dbReference type="ARBA" id="ARBA00023004"/>
    </source>
</evidence>
<proteinExistence type="inferred from homology"/>
<evidence type="ECO:0000256" key="6">
    <source>
        <dbReference type="ARBA" id="ARBA00022723"/>
    </source>
</evidence>
<keyword evidence="6 12" id="KW-0479">Metal-binding</keyword>
<organism evidence="15 16">
    <name type="scientific">Chromatocurvus halotolerans</name>
    <dbReference type="NCBI Taxonomy" id="1132028"/>
    <lineage>
        <taxon>Bacteria</taxon>
        <taxon>Pseudomonadati</taxon>
        <taxon>Pseudomonadota</taxon>
        <taxon>Gammaproteobacteria</taxon>
        <taxon>Cellvibrionales</taxon>
        <taxon>Halieaceae</taxon>
        <taxon>Chromatocurvus</taxon>
    </lineage>
</organism>
<dbReference type="EC" id="1.3.5.1" evidence="12"/>
<dbReference type="GO" id="GO:0046872">
    <property type="term" value="F:metal ion binding"/>
    <property type="evidence" value="ECO:0007669"/>
    <property type="project" value="UniProtKB-KW"/>
</dbReference>
<accession>A0A4R2KUX8</accession>
<dbReference type="GO" id="GO:0051538">
    <property type="term" value="F:3 iron, 4 sulfur cluster binding"/>
    <property type="evidence" value="ECO:0007669"/>
    <property type="project" value="UniProtKB-KW"/>
</dbReference>
<dbReference type="GO" id="GO:0009055">
    <property type="term" value="F:electron transfer activity"/>
    <property type="evidence" value="ECO:0007669"/>
    <property type="project" value="InterPro"/>
</dbReference>
<dbReference type="InterPro" id="IPR017896">
    <property type="entry name" value="4Fe4S_Fe-S-bd"/>
</dbReference>
<evidence type="ECO:0000256" key="4">
    <source>
        <dbReference type="ARBA" id="ARBA00022532"/>
    </source>
</evidence>
<evidence type="ECO:0000313" key="16">
    <source>
        <dbReference type="Proteomes" id="UP000294980"/>
    </source>
</evidence>
<dbReference type="PROSITE" id="PS00198">
    <property type="entry name" value="4FE4S_FER_1"/>
    <property type="match status" value="1"/>
</dbReference>
<evidence type="ECO:0000256" key="12">
    <source>
        <dbReference type="RuleBase" id="RU361237"/>
    </source>
</evidence>
<comment type="cofactor">
    <cofactor evidence="12">
        <name>[4Fe-4S] cluster</name>
        <dbReference type="ChEBI" id="CHEBI:49883"/>
    </cofactor>
    <text evidence="12">Binds 1 [4Fe-4S] cluster.</text>
</comment>
<dbReference type="GO" id="GO:0051539">
    <property type="term" value="F:4 iron, 4 sulfur cluster binding"/>
    <property type="evidence" value="ECO:0007669"/>
    <property type="project" value="UniProtKB-KW"/>
</dbReference>
<evidence type="ECO:0000259" key="13">
    <source>
        <dbReference type="PROSITE" id="PS51085"/>
    </source>
</evidence>
<evidence type="ECO:0000256" key="7">
    <source>
        <dbReference type="ARBA" id="ARBA00023002"/>
    </source>
</evidence>
<evidence type="ECO:0000256" key="1">
    <source>
        <dbReference type="ARBA" id="ARBA00004894"/>
    </source>
</evidence>
<evidence type="ECO:0000256" key="2">
    <source>
        <dbReference type="ARBA" id="ARBA00009433"/>
    </source>
</evidence>
<evidence type="ECO:0000259" key="14">
    <source>
        <dbReference type="PROSITE" id="PS51379"/>
    </source>
</evidence>
<keyword evidence="7" id="KW-0560">Oxidoreductase</keyword>
<keyword evidence="16" id="KW-1185">Reference proteome</keyword>
<dbReference type="CDD" id="cd00207">
    <property type="entry name" value="fer2"/>
    <property type="match status" value="1"/>
</dbReference>
<dbReference type="PANTHER" id="PTHR11921:SF29">
    <property type="entry name" value="SUCCINATE DEHYDROGENASE [UBIQUINONE] IRON-SULFUR SUBUNIT, MITOCHONDRIAL"/>
    <property type="match status" value="1"/>
</dbReference>
<sequence length="251" mass="28073">MSGSLKVRVQRYRPEEDDAPWWQSFEVPWSEDTSVLDALNHIKDVEDGSLSYRWSCRMAICGSCGVMVNDEPRLGCKTFLRHYADADEIVLRPLENLAVERDLVSDIDPMLAHIETVQPWLQREQAEAPEAGETLQTPVQMARYESFSHCINCGLCYAACPQFGRNPDFLGPAALTLAQRYNLDSRDEGREARMPFLNGEDGVWACTFVGYCSDVCPKDVDPAAAINQGKVASNVNYAVNLFRLLRGGDDA</sequence>
<dbReference type="GO" id="GO:0006099">
    <property type="term" value="P:tricarboxylic acid cycle"/>
    <property type="evidence" value="ECO:0007669"/>
    <property type="project" value="UniProtKB-KW"/>
</dbReference>
<dbReference type="PANTHER" id="PTHR11921">
    <property type="entry name" value="SUCCINATE DEHYDROGENASE IRON-SULFUR PROTEIN"/>
    <property type="match status" value="1"/>
</dbReference>
<dbReference type="FunFam" id="1.10.1060.10:FF:000003">
    <property type="entry name" value="Succinate dehydrogenase iron-sulfur subunit"/>
    <property type="match status" value="1"/>
</dbReference>
<dbReference type="SUPFAM" id="SSF46548">
    <property type="entry name" value="alpha-helical ferredoxin"/>
    <property type="match status" value="1"/>
</dbReference>
<dbReference type="Pfam" id="PF13183">
    <property type="entry name" value="Fer4_8"/>
    <property type="match status" value="1"/>
</dbReference>
<dbReference type="NCBIfam" id="NF009051">
    <property type="entry name" value="PRK12385.1"/>
    <property type="match status" value="1"/>
</dbReference>
<dbReference type="SUPFAM" id="SSF54292">
    <property type="entry name" value="2Fe-2S ferredoxin-like"/>
    <property type="match status" value="1"/>
</dbReference>
<dbReference type="GO" id="GO:0051537">
    <property type="term" value="F:2 iron, 2 sulfur cluster binding"/>
    <property type="evidence" value="ECO:0007669"/>
    <property type="project" value="UniProtKB-KW"/>
</dbReference>
<keyword evidence="5 12" id="KW-0001">2Fe-2S</keyword>
<dbReference type="InterPro" id="IPR006058">
    <property type="entry name" value="2Fe2S_fd_BS"/>
</dbReference>
<dbReference type="OrthoDB" id="9804391at2"/>
<dbReference type="Proteomes" id="UP000294980">
    <property type="component" value="Unassembled WGS sequence"/>
</dbReference>
<dbReference type="GO" id="GO:0008177">
    <property type="term" value="F:succinate dehydrogenase (quinone) activity"/>
    <property type="evidence" value="ECO:0007669"/>
    <property type="project" value="UniProtKB-EC"/>
</dbReference>
<dbReference type="InterPro" id="IPR036010">
    <property type="entry name" value="2Fe-2S_ferredoxin-like_sf"/>
</dbReference>
<evidence type="ECO:0000256" key="11">
    <source>
        <dbReference type="ARBA" id="ARBA00066269"/>
    </source>
</evidence>
<reference evidence="15 16" key="1">
    <citation type="submission" date="2019-03" db="EMBL/GenBank/DDBJ databases">
        <title>Genomic Encyclopedia of Type Strains, Phase IV (KMG-IV): sequencing the most valuable type-strain genomes for metagenomic binning, comparative biology and taxonomic classification.</title>
        <authorList>
            <person name="Goeker M."/>
        </authorList>
    </citation>
    <scope>NUCLEOTIDE SEQUENCE [LARGE SCALE GENOMIC DNA]</scope>
    <source>
        <strain evidence="15 16">DSM 23344</strain>
    </source>
</reference>